<dbReference type="AlphaFoldDB" id="A0A0G1WA44"/>
<evidence type="ECO:0000313" key="3">
    <source>
        <dbReference type="Proteomes" id="UP000034772"/>
    </source>
</evidence>
<feature type="domain" description="Methyltransferase FkbM" evidence="1">
    <location>
        <begin position="94"/>
        <end position="254"/>
    </location>
</feature>
<dbReference type="GO" id="GO:0032259">
    <property type="term" value="P:methylation"/>
    <property type="evidence" value="ECO:0007669"/>
    <property type="project" value="UniProtKB-KW"/>
</dbReference>
<protein>
    <submittedName>
        <fullName evidence="2">Methyltransferase FkbM family</fullName>
    </submittedName>
</protein>
<organism evidence="2 3">
    <name type="scientific">Candidatus Beckwithbacteria bacterium GW2011_GWC2_47_9</name>
    <dbReference type="NCBI Taxonomy" id="1618373"/>
    <lineage>
        <taxon>Bacteria</taxon>
        <taxon>Candidatus Beckwithiibacteriota</taxon>
    </lineage>
</organism>
<dbReference type="Pfam" id="PF05050">
    <property type="entry name" value="Methyltransf_21"/>
    <property type="match status" value="1"/>
</dbReference>
<dbReference type="EMBL" id="LCOZ01000025">
    <property type="protein sequence ID" value="KKU87208.1"/>
    <property type="molecule type" value="Genomic_DNA"/>
</dbReference>
<dbReference type="Proteomes" id="UP000034772">
    <property type="component" value="Unassembled WGS sequence"/>
</dbReference>
<proteinExistence type="predicted"/>
<evidence type="ECO:0000313" key="2">
    <source>
        <dbReference type="EMBL" id="KKU87208.1"/>
    </source>
</evidence>
<dbReference type="PANTHER" id="PTHR34203:SF15">
    <property type="entry name" value="SLL1173 PROTEIN"/>
    <property type="match status" value="1"/>
</dbReference>
<reference evidence="2 3" key="1">
    <citation type="journal article" date="2015" name="Nature">
        <title>rRNA introns, odd ribosomes, and small enigmatic genomes across a large radiation of phyla.</title>
        <authorList>
            <person name="Brown C.T."/>
            <person name="Hug L.A."/>
            <person name="Thomas B.C."/>
            <person name="Sharon I."/>
            <person name="Castelle C.J."/>
            <person name="Singh A."/>
            <person name="Wilkins M.J."/>
            <person name="Williams K.H."/>
            <person name="Banfield J.F."/>
        </authorList>
    </citation>
    <scope>NUCLEOTIDE SEQUENCE [LARGE SCALE GENOMIC DNA]</scope>
</reference>
<evidence type="ECO:0000259" key="1">
    <source>
        <dbReference type="Pfam" id="PF05050"/>
    </source>
</evidence>
<gene>
    <name evidence="2" type="ORF">UY17_C0025G0007</name>
</gene>
<keyword evidence="2" id="KW-0489">Methyltransferase</keyword>
<name>A0A0G1WA44_9BACT</name>
<dbReference type="SUPFAM" id="SSF53335">
    <property type="entry name" value="S-adenosyl-L-methionine-dependent methyltransferases"/>
    <property type="match status" value="1"/>
</dbReference>
<dbReference type="NCBIfam" id="TIGR01444">
    <property type="entry name" value="fkbM_fam"/>
    <property type="match status" value="1"/>
</dbReference>
<comment type="caution">
    <text evidence="2">The sequence shown here is derived from an EMBL/GenBank/DDBJ whole genome shotgun (WGS) entry which is preliminary data.</text>
</comment>
<dbReference type="InterPro" id="IPR006342">
    <property type="entry name" value="FkbM_mtfrase"/>
</dbReference>
<sequence>MTIKNKLFSIFKWTHGKLFGRNLGAIPFLRLLKRATFKLLKPRGIVPVSVFGGRLFIDSTDDAGGVDLLLHGVYSPFETEIIKRIVKPGMMAADIGAHIGYFTLLLAKLVGPEGRVHAFEPEPANFKLLSRNVEENKLANVTLYNLALSDQEGTHELYLDASNLGNPSFSERNLPPGAKKGSVSVRTGKLDNVIKTFDFIKIDVQGAEGLALAGAAGTLKGVKAIVMEFWPYGLRNQGTNPLQLLEYLMSFGFSLYVMSEAKKELKKKSPAELLNVSRNRPGGKGWADVLCYKGALR</sequence>
<accession>A0A0G1WA44</accession>
<dbReference type="PANTHER" id="PTHR34203">
    <property type="entry name" value="METHYLTRANSFERASE, FKBM FAMILY PROTEIN"/>
    <property type="match status" value="1"/>
</dbReference>
<keyword evidence="2" id="KW-0808">Transferase</keyword>
<dbReference type="InterPro" id="IPR029063">
    <property type="entry name" value="SAM-dependent_MTases_sf"/>
</dbReference>
<dbReference type="InterPro" id="IPR052514">
    <property type="entry name" value="SAM-dependent_MTase"/>
</dbReference>
<dbReference type="Gene3D" id="3.40.50.150">
    <property type="entry name" value="Vaccinia Virus protein VP39"/>
    <property type="match status" value="1"/>
</dbReference>
<dbReference type="GO" id="GO:0008168">
    <property type="term" value="F:methyltransferase activity"/>
    <property type="evidence" value="ECO:0007669"/>
    <property type="project" value="UniProtKB-KW"/>
</dbReference>